<dbReference type="GeneID" id="24874047"/>
<feature type="transmembrane region" description="Helical" evidence="1">
    <location>
        <begin position="64"/>
        <end position="85"/>
    </location>
</feature>
<dbReference type="HOGENOM" id="CLU_097793_0_0_2"/>
<accession>A0A0E3PRW9</accession>
<protein>
    <recommendedName>
        <fullName evidence="4">DUF1673 family protein</fullName>
    </recommendedName>
</protein>
<dbReference type="RefSeq" id="WP_048185364.1">
    <property type="nucleotide sequence ID" value="NZ_CP009508.1"/>
</dbReference>
<dbReference type="Pfam" id="PF07895">
    <property type="entry name" value="DUF1673"/>
    <property type="match status" value="1"/>
</dbReference>
<dbReference type="Proteomes" id="UP000033123">
    <property type="component" value="Chromosome"/>
</dbReference>
<dbReference type="InterPro" id="IPR012874">
    <property type="entry name" value="DUF1673_METspp"/>
</dbReference>
<gene>
    <name evidence="2" type="ORF">MSSAC_4305</name>
</gene>
<reference evidence="2 3" key="1">
    <citation type="submission" date="2014-07" db="EMBL/GenBank/DDBJ databases">
        <title>Methanogenic archaea and the global carbon cycle.</title>
        <authorList>
            <person name="Henriksen J.R."/>
            <person name="Luke J."/>
            <person name="Reinhart S."/>
            <person name="Benedict M.N."/>
            <person name="Youngblut N.D."/>
            <person name="Metcalf M.E."/>
            <person name="Whitaker R.J."/>
            <person name="Metcalf W.W."/>
        </authorList>
    </citation>
    <scope>NUCLEOTIDE SEQUENCE [LARGE SCALE GENOMIC DNA]</scope>
    <source>
        <strain evidence="2 3">C2J</strain>
    </source>
</reference>
<evidence type="ECO:0000313" key="3">
    <source>
        <dbReference type="Proteomes" id="UP000033123"/>
    </source>
</evidence>
<dbReference type="AlphaFoldDB" id="A0A0E3PRW9"/>
<feature type="transmembrane region" description="Helical" evidence="1">
    <location>
        <begin position="188"/>
        <end position="208"/>
    </location>
</feature>
<sequence length="247" mass="28856">MIFVKYFRKLMGWCPMKKSLQKEKKENWFCSFKPENESQLVPPSAGLEEGKVLKAQVSLSRDIGIIRIVFPAMIVFIILGICFYGNFFLDIFPFLIMYLAFLALILYNRNTVMLTPEKVIIRRHLFKPLVLKKDDILQTSASKNKNHSYRWPIRLLFFTALATQLFQVVEGIIRGLQLREAAPLSAKFSLFLGEFQIVAFLLTLYYIFELITPYKQTLKVTTRSDLNLEFYIEKPEELTSILKNETE</sequence>
<feature type="transmembrane region" description="Helical" evidence="1">
    <location>
        <begin position="155"/>
        <end position="176"/>
    </location>
</feature>
<evidence type="ECO:0000313" key="2">
    <source>
        <dbReference type="EMBL" id="AKB38895.1"/>
    </source>
</evidence>
<keyword evidence="1" id="KW-0472">Membrane</keyword>
<dbReference type="PATRIC" id="fig|1434118.4.peg.5521"/>
<dbReference type="KEGG" id="msj:MSSAC_4305"/>
<keyword evidence="1" id="KW-0812">Transmembrane</keyword>
<dbReference type="EMBL" id="CP009508">
    <property type="protein sequence ID" value="AKB38895.1"/>
    <property type="molecule type" value="Genomic_DNA"/>
</dbReference>
<proteinExistence type="predicted"/>
<feature type="transmembrane region" description="Helical" evidence="1">
    <location>
        <begin position="91"/>
        <end position="108"/>
    </location>
</feature>
<name>A0A0E3PRW9_9EURY</name>
<organism evidence="2 3">
    <name type="scientific">Methanosarcina siciliae C2J</name>
    <dbReference type="NCBI Taxonomy" id="1434118"/>
    <lineage>
        <taxon>Archaea</taxon>
        <taxon>Methanobacteriati</taxon>
        <taxon>Methanobacteriota</taxon>
        <taxon>Stenosarchaea group</taxon>
        <taxon>Methanomicrobia</taxon>
        <taxon>Methanosarcinales</taxon>
        <taxon>Methanosarcinaceae</taxon>
        <taxon>Methanosarcina</taxon>
    </lineage>
</organism>
<evidence type="ECO:0008006" key="4">
    <source>
        <dbReference type="Google" id="ProtNLM"/>
    </source>
</evidence>
<evidence type="ECO:0000256" key="1">
    <source>
        <dbReference type="SAM" id="Phobius"/>
    </source>
</evidence>
<keyword evidence="1" id="KW-1133">Transmembrane helix</keyword>